<name>A0A6M2BQR3_9GAMM</name>
<dbReference type="AlphaFoldDB" id="A0A6M2BQR3"/>
<sequence length="381" mass="40744">MKESRENQVAQAARTPALHALLFMAAVLAIAVAAAVKSRHYEPKVDQAVLDGRMAHDFETQYDHDFPARNFGISLWAAIDYVLFHEAGSGVVVGRDGWLYTDEEFRVDDQSASRVARNLATIAEVDDRLAASGVKLVVAIVPAKARVYPEHLGRRTPPSLHQALYVEAGQALTHDGIAHADLLTPLRDGKTQGASFLRTDTHWTVRGAQLAAQAIATVVRRQLPAADAAKAFTTTRSAPQVHRGDLLNFLPLAPYFSWLLPPAETIVPAHTQSAGAGDLLGAGVAPRIALVGTSYSANPNWNFVGALQQALGEDVASYARDGLGPFAPMRDYLAGSDFKDAPPQLVIWEIPERYLAVAAQAARHPSASAAPQPPANGPAGL</sequence>
<dbReference type="InterPro" id="IPR034657">
    <property type="entry name" value="AlgJ"/>
</dbReference>
<comment type="similarity">
    <text evidence="4">Belongs to the AlgJ family.</text>
</comment>
<evidence type="ECO:0000256" key="6">
    <source>
        <dbReference type="ARBA" id="ARBA00022475"/>
    </source>
</evidence>
<dbReference type="GO" id="GO:0005886">
    <property type="term" value="C:plasma membrane"/>
    <property type="evidence" value="ECO:0007669"/>
    <property type="project" value="UniProtKB-SubCell"/>
</dbReference>
<evidence type="ECO:0000256" key="11">
    <source>
        <dbReference type="ARBA" id="ARBA00022841"/>
    </source>
</evidence>
<comment type="pathway">
    <text evidence="3">Glycan biosynthesis; alginate biosynthesis.</text>
</comment>
<proteinExistence type="inferred from homology"/>
<reference evidence="15 16" key="1">
    <citation type="journal article" date="2014" name="Int. J. Syst. Evol. Microbiol.">
        <title>Solimonas terrae sp. nov., isolated from soil.</title>
        <authorList>
            <person name="Kim S.J."/>
            <person name="Moon J.Y."/>
            <person name="Weon H.Y."/>
            <person name="Ahn J.H."/>
            <person name="Chen W.M."/>
            <person name="Kwon S.W."/>
        </authorList>
    </citation>
    <scope>NUCLEOTIDE SEQUENCE [LARGE SCALE GENOMIC DNA]</scope>
    <source>
        <strain evidence="15 16">KIS83-12</strain>
    </source>
</reference>
<dbReference type="CDD" id="cd14442">
    <property type="entry name" value="AlgJ_like"/>
    <property type="match status" value="1"/>
</dbReference>
<evidence type="ECO:0000256" key="10">
    <source>
        <dbReference type="ARBA" id="ARBA00022764"/>
    </source>
</evidence>
<dbReference type="GO" id="GO:0042121">
    <property type="term" value="P:alginic acid biosynthetic process"/>
    <property type="evidence" value="ECO:0007669"/>
    <property type="project" value="UniProtKB-UniPathway"/>
</dbReference>
<keyword evidence="7" id="KW-0997">Cell inner membrane</keyword>
<dbReference type="Proteomes" id="UP000472676">
    <property type="component" value="Unassembled WGS sequence"/>
</dbReference>
<keyword evidence="6" id="KW-1003">Cell membrane</keyword>
<evidence type="ECO:0000256" key="1">
    <source>
        <dbReference type="ARBA" id="ARBA00004418"/>
    </source>
</evidence>
<evidence type="ECO:0000256" key="2">
    <source>
        <dbReference type="ARBA" id="ARBA00004587"/>
    </source>
</evidence>
<keyword evidence="8 15" id="KW-0808">Transferase</keyword>
<dbReference type="InterPro" id="IPR031811">
    <property type="entry name" value="ALGX/ALGJ_SGNH-like"/>
</dbReference>
<dbReference type="EMBL" id="JAAMOW010000003">
    <property type="protein sequence ID" value="NGY04640.1"/>
    <property type="molecule type" value="Genomic_DNA"/>
</dbReference>
<evidence type="ECO:0000313" key="15">
    <source>
        <dbReference type="EMBL" id="NGY04640.1"/>
    </source>
</evidence>
<keyword evidence="12" id="KW-0472">Membrane</keyword>
<evidence type="ECO:0000256" key="12">
    <source>
        <dbReference type="ARBA" id="ARBA00023136"/>
    </source>
</evidence>
<dbReference type="GO" id="GO:0016740">
    <property type="term" value="F:transferase activity"/>
    <property type="evidence" value="ECO:0007669"/>
    <property type="project" value="UniProtKB-KW"/>
</dbReference>
<gene>
    <name evidence="15" type="ORF">G7Y85_07685</name>
</gene>
<evidence type="ECO:0000259" key="14">
    <source>
        <dbReference type="Pfam" id="PF16822"/>
    </source>
</evidence>
<keyword evidence="11" id="KW-0016">Alginate biosynthesis</keyword>
<keyword evidence="9" id="KW-0732">Signal</keyword>
<dbReference type="RefSeq" id="WP_166254356.1">
    <property type="nucleotide sequence ID" value="NZ_JAAMOW010000003.1"/>
</dbReference>
<evidence type="ECO:0000313" key="16">
    <source>
        <dbReference type="Proteomes" id="UP000472676"/>
    </source>
</evidence>
<evidence type="ECO:0000256" key="13">
    <source>
        <dbReference type="ARBA" id="ARBA00031031"/>
    </source>
</evidence>
<evidence type="ECO:0000256" key="4">
    <source>
        <dbReference type="ARBA" id="ARBA00006038"/>
    </source>
</evidence>
<organism evidence="15 16">
    <name type="scientific">Solimonas terrae</name>
    <dbReference type="NCBI Taxonomy" id="1396819"/>
    <lineage>
        <taxon>Bacteria</taxon>
        <taxon>Pseudomonadati</taxon>
        <taxon>Pseudomonadota</taxon>
        <taxon>Gammaproteobacteria</taxon>
        <taxon>Nevskiales</taxon>
        <taxon>Nevskiaceae</taxon>
        <taxon>Solimonas</taxon>
    </lineage>
</organism>
<comment type="subcellular location">
    <subcellularLocation>
        <location evidence="2">Cell inner membrane</location>
        <topology evidence="2">Peripheral membrane protein</topology>
        <orientation evidence="2">Periplasmic side</orientation>
    </subcellularLocation>
    <subcellularLocation>
        <location evidence="1">Periplasm</location>
    </subcellularLocation>
</comment>
<comment type="caution">
    <text evidence="15">The sequence shown here is derived from an EMBL/GenBank/DDBJ whole genome shotgun (WGS) entry which is preliminary data.</text>
</comment>
<dbReference type="GO" id="GO:0042597">
    <property type="term" value="C:periplasmic space"/>
    <property type="evidence" value="ECO:0007669"/>
    <property type="project" value="UniProtKB-SubCell"/>
</dbReference>
<protein>
    <recommendedName>
        <fullName evidence="5">Probable alginate O-acetylase AlgJ</fullName>
    </recommendedName>
    <alternativeName>
        <fullName evidence="13">Alginate biosynthesis protein AlgJ</fullName>
    </alternativeName>
</protein>
<evidence type="ECO:0000256" key="3">
    <source>
        <dbReference type="ARBA" id="ARBA00005182"/>
    </source>
</evidence>
<dbReference type="Pfam" id="PF16822">
    <property type="entry name" value="ALGX"/>
    <property type="match status" value="1"/>
</dbReference>
<evidence type="ECO:0000256" key="7">
    <source>
        <dbReference type="ARBA" id="ARBA00022519"/>
    </source>
</evidence>
<accession>A0A6M2BQR3</accession>
<keyword evidence="10" id="KW-0574">Periplasm</keyword>
<keyword evidence="16" id="KW-1185">Reference proteome</keyword>
<evidence type="ECO:0000256" key="8">
    <source>
        <dbReference type="ARBA" id="ARBA00022679"/>
    </source>
</evidence>
<evidence type="ECO:0000256" key="5">
    <source>
        <dbReference type="ARBA" id="ARBA00016086"/>
    </source>
</evidence>
<dbReference type="UniPathway" id="UPA00286"/>
<evidence type="ECO:0000256" key="9">
    <source>
        <dbReference type="ARBA" id="ARBA00022729"/>
    </source>
</evidence>
<feature type="domain" description="AlgX/AlgJ SGNH hydrolase-like" evidence="14">
    <location>
        <begin position="91"/>
        <end position="352"/>
    </location>
</feature>